<evidence type="ECO:0000256" key="4">
    <source>
        <dbReference type="ARBA" id="ARBA00022448"/>
    </source>
</evidence>
<dbReference type="AlphaFoldDB" id="H2YJW7"/>
<dbReference type="GeneTree" id="ENSGT00950000183167"/>
<dbReference type="GO" id="GO:0005509">
    <property type="term" value="F:calcium ion binding"/>
    <property type="evidence" value="ECO:0007669"/>
    <property type="project" value="InterPro"/>
</dbReference>
<sequence>IHTSSVYRDKSKVENSLKEKKKQKTALQSETDAGKLSSTATTETSTVVKKSLWQRFVAEVKHYYHGFRLLGMDVRIASKSVWKLLNGGVMSRRERNQFRRAVADIFRLAPFSVFIIIPFAELALPIVVKLFPRMLPSTFEDSSTKDMRLKKELKVKLEMSKFLQDTVEDIALRAKNSSKKNQAAQDFVNFFQKVRNTDEEPTNEEILKHAKLFEDQITLDSMTRQQLIALCRLIQVPAVGNNELLRFLLQMKLNQLHSDDKMIREEKIENLTTTELVAACQARGMRALGYSRAKMEQQLSEWIDLHINHNVPSSLLLLSRVLYLPETVPVESRVKAAISTLPEKAAGEAEVRAAELNLERVDNTTRFKAAQLEKTTIDEEVASAEKSMLEKTKKVEVDEKIPEVDVDQIQIDPDILKETLSEGPTLVDKSRVVCDDNRITLQEIDVLEEVISKQAKDKTLNEAKSGLKDLVEDVAEYQVDVDDLRSEVREREDGLVDKDTKAGARIQKRIGKLIGRMEEIVVDLEREEQSGEEDRSVDVAELIQAVHAMQVIPREKLHNIFLALDTDKDGKIDVVEAGNIIRTLNDENVEVTQKQLEEIVSLLDK</sequence>
<evidence type="ECO:0000256" key="10">
    <source>
        <dbReference type="ARBA" id="ARBA00022837"/>
    </source>
</evidence>
<evidence type="ECO:0000256" key="12">
    <source>
        <dbReference type="ARBA" id="ARBA00022989"/>
    </source>
</evidence>
<feature type="region of interest" description="Disordered" evidence="20">
    <location>
        <begin position="1"/>
        <end position="40"/>
    </location>
</feature>
<evidence type="ECO:0000256" key="2">
    <source>
        <dbReference type="ARBA" id="ARBA00009584"/>
    </source>
</evidence>
<reference evidence="25" key="1">
    <citation type="submission" date="2003-08" db="EMBL/GenBank/DDBJ databases">
        <authorList>
            <person name="Birren B."/>
            <person name="Nusbaum C."/>
            <person name="Abebe A."/>
            <person name="Abouelleil A."/>
            <person name="Adekoya E."/>
            <person name="Ait-zahra M."/>
            <person name="Allen N."/>
            <person name="Allen T."/>
            <person name="An P."/>
            <person name="Anderson M."/>
            <person name="Anderson S."/>
            <person name="Arachchi H."/>
            <person name="Armbruster J."/>
            <person name="Bachantsang P."/>
            <person name="Baldwin J."/>
            <person name="Barry A."/>
            <person name="Bayul T."/>
            <person name="Blitshsteyn B."/>
            <person name="Bloom T."/>
            <person name="Blye J."/>
            <person name="Boguslavskiy L."/>
            <person name="Borowsky M."/>
            <person name="Boukhgalter B."/>
            <person name="Brunache A."/>
            <person name="Butler J."/>
            <person name="Calixte N."/>
            <person name="Calvo S."/>
            <person name="Camarata J."/>
            <person name="Campo K."/>
            <person name="Chang J."/>
            <person name="Cheshatsang Y."/>
            <person name="Citroen M."/>
            <person name="Collymore A."/>
            <person name="Considine T."/>
            <person name="Cook A."/>
            <person name="Cooke P."/>
            <person name="Corum B."/>
            <person name="Cuomo C."/>
            <person name="David R."/>
            <person name="Dawoe T."/>
            <person name="Degray S."/>
            <person name="Dodge S."/>
            <person name="Dooley K."/>
            <person name="Dorje P."/>
            <person name="Dorjee K."/>
            <person name="Dorris L."/>
            <person name="Duffey N."/>
            <person name="Dupes A."/>
            <person name="Elkins T."/>
            <person name="Engels R."/>
            <person name="Erickson J."/>
            <person name="Farina A."/>
            <person name="Faro S."/>
            <person name="Ferreira P."/>
            <person name="Fischer H."/>
            <person name="Fitzgerald M."/>
            <person name="Foley K."/>
            <person name="Gage D."/>
            <person name="Galagan J."/>
            <person name="Gearin G."/>
            <person name="Gnerre S."/>
            <person name="Gnirke A."/>
            <person name="Goyette A."/>
            <person name="Graham J."/>
            <person name="Grandbois E."/>
            <person name="Gyaltsen K."/>
            <person name="Hafez N."/>
            <person name="Hagopian D."/>
            <person name="Hagos B."/>
            <person name="Hall J."/>
            <person name="Hatcher B."/>
            <person name="Heller A."/>
            <person name="Higgins H."/>
            <person name="Honan T."/>
            <person name="Horn A."/>
            <person name="Houde N."/>
            <person name="Hughes L."/>
            <person name="Hulme W."/>
            <person name="Husby E."/>
            <person name="Iliev I."/>
            <person name="Jaffe D."/>
            <person name="Jones C."/>
            <person name="Kamal M."/>
            <person name="Kamat A."/>
            <person name="Kamvysselis M."/>
            <person name="Karlsson E."/>
            <person name="Kells C."/>
            <person name="Kieu A."/>
            <person name="Kisner P."/>
            <person name="Kodira C."/>
            <person name="Kulbokas E."/>
            <person name="Labutti K."/>
            <person name="Lama D."/>
            <person name="Landers T."/>
            <person name="Leger J."/>
            <person name="Levine S."/>
            <person name="Lewis D."/>
            <person name="Lewis T."/>
            <person name="Lindblad-toh K."/>
            <person name="Liu X."/>
            <person name="Lokyitsang T."/>
            <person name="Lokyitsang Y."/>
            <person name="Lucien O."/>
            <person name="Lui A."/>
            <person name="Ma L.J."/>
            <person name="Mabbitt R."/>
            <person name="Macdonald J."/>
            <person name="Maclean C."/>
            <person name="Major J."/>
            <person name="Manning J."/>
            <person name="Marabella R."/>
            <person name="Maru K."/>
            <person name="Matthews C."/>
            <person name="Mauceli E."/>
            <person name="Mccarthy M."/>
            <person name="Mcdonough S."/>
            <person name="Mcghee T."/>
            <person name="Meldrim J."/>
            <person name="Meneus L."/>
            <person name="Mesirov J."/>
            <person name="Mihalev A."/>
            <person name="Mihova T."/>
            <person name="Mikkelsen T."/>
            <person name="Mlenga V."/>
            <person name="Moru K."/>
            <person name="Mozes J."/>
            <person name="Mulrain L."/>
            <person name="Munson G."/>
            <person name="Naylor J."/>
            <person name="Newes C."/>
            <person name="Nguyen C."/>
            <person name="Nguyen N."/>
            <person name="Nguyen T."/>
            <person name="Nicol R."/>
            <person name="Nielsen C."/>
            <person name="Nizzari M."/>
            <person name="Norbu C."/>
            <person name="Norbu N."/>
            <person name="O'donnell P."/>
            <person name="Okoawo O."/>
            <person name="O'leary S."/>
            <person name="Omotosho B."/>
            <person name="O'neill K."/>
            <person name="Osman S."/>
            <person name="Parker S."/>
            <person name="Perrin D."/>
            <person name="Phunkhang P."/>
            <person name="Piqani B."/>
            <person name="Purcell S."/>
            <person name="Rachupka T."/>
            <person name="Ramasamy U."/>
            <person name="Rameau R."/>
            <person name="Ray V."/>
            <person name="Raymond C."/>
            <person name="Retta R."/>
            <person name="Richardson S."/>
            <person name="Rise C."/>
            <person name="Rodriguez J."/>
            <person name="Rogers J."/>
            <person name="Rogov P."/>
            <person name="Rutman M."/>
            <person name="Schupbach R."/>
            <person name="Seaman C."/>
            <person name="Settipalli S."/>
            <person name="Sharpe T."/>
            <person name="Sheridan J."/>
            <person name="Sherpa N."/>
            <person name="Shi J."/>
            <person name="Smirnov S."/>
            <person name="Smith C."/>
            <person name="Sougnez C."/>
            <person name="Spencer B."/>
            <person name="Stalker J."/>
            <person name="Stange-thomann N."/>
            <person name="Stavropoulos S."/>
            <person name="Stetson K."/>
            <person name="Stone C."/>
            <person name="Stone S."/>
            <person name="Stubbs M."/>
            <person name="Talamas J."/>
            <person name="Tchuinga P."/>
            <person name="Tenzing P."/>
            <person name="Tesfaye S."/>
            <person name="Theodore J."/>
            <person name="Thoulutsang Y."/>
            <person name="Topham K."/>
            <person name="Towey S."/>
            <person name="Tsamla T."/>
            <person name="Tsomo N."/>
            <person name="Vallee D."/>
            <person name="Vassiliev H."/>
            <person name="Venkataraman V."/>
            <person name="Vinson J."/>
            <person name="Vo A."/>
            <person name="Wade C."/>
            <person name="Wang S."/>
            <person name="Wangchuk T."/>
            <person name="Wangdi T."/>
            <person name="Whittaker C."/>
            <person name="Wilkinson J."/>
            <person name="Wu Y."/>
            <person name="Wyman D."/>
            <person name="Yadav S."/>
            <person name="Yang S."/>
            <person name="Yang X."/>
            <person name="Yeager S."/>
            <person name="Yee E."/>
            <person name="Young G."/>
            <person name="Zainoun J."/>
            <person name="Zembeck L."/>
            <person name="Zimmer A."/>
            <person name="Zody M."/>
            <person name="Lander E."/>
        </authorList>
    </citation>
    <scope>NUCLEOTIDE SEQUENCE [LARGE SCALE GENOMIC DNA]</scope>
</reference>
<dbReference type="Proteomes" id="UP000007875">
    <property type="component" value="Unassembled WGS sequence"/>
</dbReference>
<dbReference type="STRING" id="51511.ENSCSAVP00000005616"/>
<dbReference type="Ensembl" id="ENSCSAVT00000005691.1">
    <property type="protein sequence ID" value="ENSCSAVP00000005616.1"/>
    <property type="gene ID" value="ENSCSAVG00000003352.1"/>
</dbReference>
<dbReference type="Gene3D" id="1.10.238.10">
    <property type="entry name" value="EF-hand"/>
    <property type="match status" value="1"/>
</dbReference>
<dbReference type="GO" id="GO:0005743">
    <property type="term" value="C:mitochondrial inner membrane"/>
    <property type="evidence" value="ECO:0007669"/>
    <property type="project" value="UniProtKB-SubCell"/>
</dbReference>
<name>H2YJW7_CIOSA</name>
<evidence type="ECO:0000256" key="18">
    <source>
        <dbReference type="PROSITE-ProRule" id="PRU01094"/>
    </source>
</evidence>
<evidence type="ECO:0000256" key="8">
    <source>
        <dbReference type="ARBA" id="ARBA00022723"/>
    </source>
</evidence>
<evidence type="ECO:0000256" key="20">
    <source>
        <dbReference type="SAM" id="MobiDB-lite"/>
    </source>
</evidence>
<dbReference type="InterPro" id="IPR033122">
    <property type="entry name" value="LETM1-like_RBD"/>
</dbReference>
<keyword evidence="9" id="KW-0999">Mitochondrion inner membrane</keyword>
<dbReference type="FunCoup" id="H2YJW7">
    <property type="interactions" value="448"/>
</dbReference>
<feature type="domain" description="Letm1 RBD" evidence="23">
    <location>
        <begin position="151"/>
        <end position="425"/>
    </location>
</feature>
<dbReference type="HOGENOM" id="CLU_008958_2_1_1"/>
<evidence type="ECO:0000313" key="25">
    <source>
        <dbReference type="Proteomes" id="UP000007875"/>
    </source>
</evidence>
<keyword evidence="13 19" id="KW-0175">Coiled coil</keyword>
<evidence type="ECO:0000256" key="15">
    <source>
        <dbReference type="ARBA" id="ARBA00023128"/>
    </source>
</evidence>
<evidence type="ECO:0000256" key="13">
    <source>
        <dbReference type="ARBA" id="ARBA00023054"/>
    </source>
</evidence>
<evidence type="ECO:0000256" key="17">
    <source>
        <dbReference type="ARBA" id="ARBA00031360"/>
    </source>
</evidence>
<dbReference type="InterPro" id="IPR059005">
    <property type="entry name" value="LETM1_C"/>
</dbReference>
<evidence type="ECO:0000256" key="1">
    <source>
        <dbReference type="ARBA" id="ARBA00004434"/>
    </source>
</evidence>
<dbReference type="GO" id="GO:0043022">
    <property type="term" value="F:ribosome binding"/>
    <property type="evidence" value="ECO:0007669"/>
    <property type="project" value="InterPro"/>
</dbReference>
<organism evidence="24 25">
    <name type="scientific">Ciona savignyi</name>
    <name type="common">Pacific transparent sea squirt</name>
    <dbReference type="NCBI Taxonomy" id="51511"/>
    <lineage>
        <taxon>Eukaryota</taxon>
        <taxon>Metazoa</taxon>
        <taxon>Chordata</taxon>
        <taxon>Tunicata</taxon>
        <taxon>Ascidiacea</taxon>
        <taxon>Phlebobranchia</taxon>
        <taxon>Cionidae</taxon>
        <taxon>Ciona</taxon>
    </lineage>
</organism>
<keyword evidence="5" id="KW-0050">Antiport</keyword>
<feature type="compositionally biased region" description="Basic and acidic residues" evidence="20">
    <location>
        <begin position="7"/>
        <end position="18"/>
    </location>
</feature>
<comment type="similarity">
    <text evidence="2">Belongs to the LETM1 family.</text>
</comment>
<evidence type="ECO:0000256" key="6">
    <source>
        <dbReference type="ARBA" id="ARBA00022568"/>
    </source>
</evidence>
<dbReference type="Pfam" id="PF07766">
    <property type="entry name" value="LETM1_RBD"/>
    <property type="match status" value="1"/>
</dbReference>
<dbReference type="SUPFAM" id="SSF47473">
    <property type="entry name" value="EF-hand"/>
    <property type="match status" value="1"/>
</dbReference>
<evidence type="ECO:0000256" key="16">
    <source>
        <dbReference type="ARBA" id="ARBA00023136"/>
    </source>
</evidence>
<evidence type="ECO:0000256" key="5">
    <source>
        <dbReference type="ARBA" id="ARBA00022449"/>
    </source>
</evidence>
<protein>
    <recommendedName>
        <fullName evidence="3">Mitochondrial proton/calcium exchanger protein</fullName>
    </recommendedName>
    <alternativeName>
        <fullName evidence="17">Leucine zipper-EF-hand-containing transmembrane protein 1</fullName>
    </alternativeName>
</protein>
<dbReference type="eggNOG" id="KOG1043">
    <property type="taxonomic scope" value="Eukaryota"/>
</dbReference>
<keyword evidence="8" id="KW-0479">Metal-binding</keyword>
<keyword evidence="7 21" id="KW-0812">Transmembrane</keyword>
<evidence type="ECO:0000313" key="24">
    <source>
        <dbReference type="Ensembl" id="ENSCSAVP00000005616.1"/>
    </source>
</evidence>
<proteinExistence type="inferred from homology"/>
<dbReference type="OMA" id="QNEMIAD"/>
<keyword evidence="16 21" id="KW-0472">Membrane</keyword>
<evidence type="ECO:0000256" key="21">
    <source>
        <dbReference type="SAM" id="Phobius"/>
    </source>
</evidence>
<feature type="transmembrane region" description="Helical" evidence="21">
    <location>
        <begin position="105"/>
        <end position="128"/>
    </location>
</feature>
<keyword evidence="4" id="KW-0813">Transport</keyword>
<dbReference type="PANTHER" id="PTHR14009:SF1">
    <property type="entry name" value="MITOCHONDRIAL PROTON_CALCIUM EXCHANGER PROTEIN"/>
    <property type="match status" value="1"/>
</dbReference>
<evidence type="ECO:0000256" key="11">
    <source>
        <dbReference type="ARBA" id="ARBA00022946"/>
    </source>
</evidence>
<reference evidence="24" key="2">
    <citation type="submission" date="2025-08" db="UniProtKB">
        <authorList>
            <consortium name="Ensembl"/>
        </authorList>
    </citation>
    <scope>IDENTIFICATION</scope>
</reference>
<keyword evidence="15 18" id="KW-0496">Mitochondrion</keyword>
<dbReference type="InterPro" id="IPR011992">
    <property type="entry name" value="EF-hand-dom_pair"/>
</dbReference>
<evidence type="ECO:0000256" key="19">
    <source>
        <dbReference type="SAM" id="Coils"/>
    </source>
</evidence>
<dbReference type="GO" id="GO:0030003">
    <property type="term" value="P:intracellular monoatomic cation homeostasis"/>
    <property type="evidence" value="ECO:0007669"/>
    <property type="project" value="TreeGrafter"/>
</dbReference>
<dbReference type="InterPro" id="IPR044202">
    <property type="entry name" value="LETM1/MDM38-like"/>
</dbReference>
<keyword evidence="14" id="KW-0406">Ion transport</keyword>
<evidence type="ECO:0000256" key="9">
    <source>
        <dbReference type="ARBA" id="ARBA00022792"/>
    </source>
</evidence>
<keyword evidence="10" id="KW-0106">Calcium</keyword>
<keyword evidence="11" id="KW-0809">Transit peptide</keyword>
<feature type="coiled-coil region" evidence="19">
    <location>
        <begin position="460"/>
        <end position="487"/>
    </location>
</feature>
<dbReference type="InterPro" id="IPR002048">
    <property type="entry name" value="EF_hand_dom"/>
</dbReference>
<keyword evidence="12 21" id="KW-1133">Transmembrane helix</keyword>
<evidence type="ECO:0000259" key="22">
    <source>
        <dbReference type="PROSITE" id="PS50222"/>
    </source>
</evidence>
<keyword evidence="25" id="KW-1185">Reference proteome</keyword>
<feature type="domain" description="EF-hand" evidence="22">
    <location>
        <begin position="552"/>
        <end position="587"/>
    </location>
</feature>
<dbReference type="Pfam" id="PF26561">
    <property type="entry name" value="LETM1_C"/>
    <property type="match status" value="1"/>
</dbReference>
<comment type="subcellular location">
    <subcellularLocation>
        <location evidence="1">Mitochondrion inner membrane</location>
        <topology evidence="1">Single-pass membrane protein</topology>
    </subcellularLocation>
</comment>
<accession>H2YJW7</accession>
<evidence type="ECO:0000256" key="14">
    <source>
        <dbReference type="ARBA" id="ARBA00023065"/>
    </source>
</evidence>
<dbReference type="PROSITE" id="PS50222">
    <property type="entry name" value="EF_HAND_2"/>
    <property type="match status" value="1"/>
</dbReference>
<evidence type="ECO:0000256" key="3">
    <source>
        <dbReference type="ARBA" id="ARBA00020557"/>
    </source>
</evidence>
<reference evidence="24" key="3">
    <citation type="submission" date="2025-09" db="UniProtKB">
        <authorList>
            <consortium name="Ensembl"/>
        </authorList>
    </citation>
    <scope>IDENTIFICATION</scope>
</reference>
<evidence type="ECO:0000259" key="23">
    <source>
        <dbReference type="PROSITE" id="PS51758"/>
    </source>
</evidence>
<dbReference type="PROSITE" id="PS51758">
    <property type="entry name" value="LETM1_RBD"/>
    <property type="match status" value="1"/>
</dbReference>
<keyword evidence="6" id="KW-0109">Calcium transport</keyword>
<dbReference type="InParanoid" id="H2YJW7"/>
<dbReference type="GO" id="GO:0015297">
    <property type="term" value="F:antiporter activity"/>
    <property type="evidence" value="ECO:0007669"/>
    <property type="project" value="UniProtKB-KW"/>
</dbReference>
<dbReference type="PANTHER" id="PTHR14009">
    <property type="entry name" value="LEUCINE ZIPPER-EF-HAND CONTAINING TRANSMEMBRANE PROTEIN"/>
    <property type="match status" value="1"/>
</dbReference>
<evidence type="ECO:0000256" key="7">
    <source>
        <dbReference type="ARBA" id="ARBA00022692"/>
    </source>
</evidence>